<sequence length="353" mass="40316">MTRFNPRLTVEIASGTMSSTSYPYDPHVEARKKLDEEINQIEARLVILKSARNTLAPITRIHPEILQEIFFLVHYTSEHKGSATLLITWISHKWRELAHNTSALWSQIDFKNPEWVEVALSRTKNRELEFSLNNGSRRFKHSLEPLIPFTLGNLSRIKKLKVASRHGRNRMTIPGDTPEWLNPAPRLADLHLQGLVLPPNLFSGQTPCLVSLSLYSCTIDWETLPVFRGLKILSISYPHSTITVDSIIKILRLNGPHIEELKLQNVFRSAGVASSNSSFGKAQLEKLKFLKLEEAEPIHIAQLFHYLAFPPHRMNIEIETAEWAESSLVSSLVSARNVEKWPIHHLEIKIEDI</sequence>
<accession>A0ACD3A543</accession>
<evidence type="ECO:0000313" key="1">
    <source>
        <dbReference type="EMBL" id="TFK60810.1"/>
    </source>
</evidence>
<keyword evidence="2" id="KW-1185">Reference proteome</keyword>
<gene>
    <name evidence="1" type="ORF">BDN72DRAFT_904663</name>
</gene>
<feature type="non-terminal residue" evidence="1">
    <location>
        <position position="353"/>
    </location>
</feature>
<reference evidence="1 2" key="1">
    <citation type="journal article" date="2019" name="Nat. Ecol. Evol.">
        <title>Megaphylogeny resolves global patterns of mushroom evolution.</title>
        <authorList>
            <person name="Varga T."/>
            <person name="Krizsan K."/>
            <person name="Foldi C."/>
            <person name="Dima B."/>
            <person name="Sanchez-Garcia M."/>
            <person name="Sanchez-Ramirez S."/>
            <person name="Szollosi G.J."/>
            <person name="Szarkandi J.G."/>
            <person name="Papp V."/>
            <person name="Albert L."/>
            <person name="Andreopoulos W."/>
            <person name="Angelini C."/>
            <person name="Antonin V."/>
            <person name="Barry K.W."/>
            <person name="Bougher N.L."/>
            <person name="Buchanan P."/>
            <person name="Buyck B."/>
            <person name="Bense V."/>
            <person name="Catcheside P."/>
            <person name="Chovatia M."/>
            <person name="Cooper J."/>
            <person name="Damon W."/>
            <person name="Desjardin D."/>
            <person name="Finy P."/>
            <person name="Geml J."/>
            <person name="Haridas S."/>
            <person name="Hughes K."/>
            <person name="Justo A."/>
            <person name="Karasinski D."/>
            <person name="Kautmanova I."/>
            <person name="Kiss B."/>
            <person name="Kocsube S."/>
            <person name="Kotiranta H."/>
            <person name="LaButti K.M."/>
            <person name="Lechner B.E."/>
            <person name="Liimatainen K."/>
            <person name="Lipzen A."/>
            <person name="Lukacs Z."/>
            <person name="Mihaltcheva S."/>
            <person name="Morgado L.N."/>
            <person name="Niskanen T."/>
            <person name="Noordeloos M.E."/>
            <person name="Ohm R.A."/>
            <person name="Ortiz-Santana B."/>
            <person name="Ovrebo C."/>
            <person name="Racz N."/>
            <person name="Riley R."/>
            <person name="Savchenko A."/>
            <person name="Shiryaev A."/>
            <person name="Soop K."/>
            <person name="Spirin V."/>
            <person name="Szebenyi C."/>
            <person name="Tomsovsky M."/>
            <person name="Tulloss R.E."/>
            <person name="Uehling J."/>
            <person name="Grigoriev I.V."/>
            <person name="Vagvolgyi C."/>
            <person name="Papp T."/>
            <person name="Martin F.M."/>
            <person name="Miettinen O."/>
            <person name="Hibbett D.S."/>
            <person name="Nagy L.G."/>
        </authorList>
    </citation>
    <scope>NUCLEOTIDE SEQUENCE [LARGE SCALE GENOMIC DNA]</scope>
    <source>
        <strain evidence="1 2">NL-1719</strain>
    </source>
</reference>
<dbReference type="EMBL" id="ML208729">
    <property type="protein sequence ID" value="TFK60810.1"/>
    <property type="molecule type" value="Genomic_DNA"/>
</dbReference>
<evidence type="ECO:0000313" key="2">
    <source>
        <dbReference type="Proteomes" id="UP000308600"/>
    </source>
</evidence>
<dbReference type="Proteomes" id="UP000308600">
    <property type="component" value="Unassembled WGS sequence"/>
</dbReference>
<protein>
    <submittedName>
        <fullName evidence="1">Uncharacterized protein</fullName>
    </submittedName>
</protein>
<name>A0ACD3A543_9AGAR</name>
<proteinExistence type="predicted"/>
<organism evidence="1 2">
    <name type="scientific">Pluteus cervinus</name>
    <dbReference type="NCBI Taxonomy" id="181527"/>
    <lineage>
        <taxon>Eukaryota</taxon>
        <taxon>Fungi</taxon>
        <taxon>Dikarya</taxon>
        <taxon>Basidiomycota</taxon>
        <taxon>Agaricomycotina</taxon>
        <taxon>Agaricomycetes</taxon>
        <taxon>Agaricomycetidae</taxon>
        <taxon>Agaricales</taxon>
        <taxon>Pluteineae</taxon>
        <taxon>Pluteaceae</taxon>
        <taxon>Pluteus</taxon>
    </lineage>
</organism>